<dbReference type="AlphaFoldDB" id="A8S885"/>
<reference evidence="1 2" key="1">
    <citation type="submission" date="2007-09" db="EMBL/GenBank/DDBJ databases">
        <title>Draft genome sequence of Faecalibacterium prausnitzii M21/2.</title>
        <authorList>
            <person name="Sudarsanam P."/>
            <person name="Ley R."/>
            <person name="Guruge J."/>
            <person name="Turnbaugh P.J."/>
            <person name="Mahowald M."/>
            <person name="Liep D."/>
            <person name="Gordon J."/>
        </authorList>
    </citation>
    <scope>NUCLEOTIDE SEQUENCE [LARGE SCALE GENOMIC DNA]</scope>
    <source>
        <strain evidence="1 2">M21/2</strain>
    </source>
</reference>
<evidence type="ECO:0000313" key="2">
    <source>
        <dbReference type="Proteomes" id="UP000005945"/>
    </source>
</evidence>
<protein>
    <submittedName>
        <fullName evidence="1">Uncharacterized protein</fullName>
    </submittedName>
</protein>
<reference evidence="1 2" key="2">
    <citation type="submission" date="2007-09" db="EMBL/GenBank/DDBJ databases">
        <authorList>
            <person name="Fulton L."/>
            <person name="Clifton S."/>
            <person name="Fulton B."/>
            <person name="Xu J."/>
            <person name="Minx P."/>
            <person name="Pepin K.H."/>
            <person name="Johnson M."/>
            <person name="Thiruvilangam P."/>
            <person name="Bhonagiri V."/>
            <person name="Nash W.E."/>
            <person name="Mardis E.R."/>
            <person name="Wilson R.K."/>
        </authorList>
    </citation>
    <scope>NUCLEOTIDE SEQUENCE [LARGE SCALE GENOMIC DNA]</scope>
    <source>
        <strain evidence="1 2">M21/2</strain>
    </source>
</reference>
<proteinExistence type="predicted"/>
<dbReference type="Pfam" id="PF19448">
    <property type="entry name" value="DUF5986"/>
    <property type="match status" value="1"/>
</dbReference>
<evidence type="ECO:0000313" key="1">
    <source>
        <dbReference type="EMBL" id="EDP22429.1"/>
    </source>
</evidence>
<dbReference type="EMBL" id="ABED02000019">
    <property type="protein sequence ID" value="EDP22429.1"/>
    <property type="molecule type" value="Genomic_DNA"/>
</dbReference>
<gene>
    <name evidence="1" type="ORF">FAEPRAM212_00672</name>
</gene>
<accession>A8S885</accession>
<sequence length="260" mass="29858">MKYKKIPPLIISSVKEVHMKKAFFEDSAMAMAKLIVESIYHGMEENEGVYADLMYSNGKGQHGWAHIFQNEHEHLTKAGYRVVLMVSGSWKYAVAYDPHSKTAIMILRQENFRNRLVKLQNGEMHYVFSGLPANQDLNEMVPQYEQMSLFGQDKAVQQKAEKPFDELEQAVDGEVLRFGILTYRLDLAQLIRSCTLEILNANGCIVDEMNLDSAIPMNWKEAVPEDEITKFKEETGNEYGVQIDSIPEFKPRKKFVRKDG</sequence>
<dbReference type="Proteomes" id="UP000005945">
    <property type="component" value="Unassembled WGS sequence"/>
</dbReference>
<comment type="caution">
    <text evidence="1">The sequence shown here is derived from an EMBL/GenBank/DDBJ whole genome shotgun (WGS) entry which is preliminary data.</text>
</comment>
<dbReference type="HOGENOM" id="CLU_1068521_0_0_9"/>
<dbReference type="InterPro" id="IPR046028">
    <property type="entry name" value="DUF5986"/>
</dbReference>
<organism evidence="1 2">
    <name type="scientific">Faecalibacterium prausnitzii M21/2</name>
    <dbReference type="NCBI Taxonomy" id="411485"/>
    <lineage>
        <taxon>Bacteria</taxon>
        <taxon>Bacillati</taxon>
        <taxon>Bacillota</taxon>
        <taxon>Clostridia</taxon>
        <taxon>Eubacteriales</taxon>
        <taxon>Oscillospiraceae</taxon>
        <taxon>Faecalibacterium</taxon>
    </lineage>
</organism>
<name>A8S885_9FIRM</name>